<keyword evidence="3 7" id="KW-0732">Signal</keyword>
<comment type="caution">
    <text evidence="9">The sequence shown here is derived from an EMBL/GenBank/DDBJ whole genome shotgun (WGS) entry which is preliminary data.</text>
</comment>
<dbReference type="PANTHER" id="PTHR45631:SF44">
    <property type="entry name" value="CARBOHYDRATE-BINDING PROTEIN OF THE ER PROTEIN"/>
    <property type="match status" value="1"/>
</dbReference>
<feature type="transmembrane region" description="Helical" evidence="6">
    <location>
        <begin position="413"/>
        <end position="431"/>
    </location>
</feature>
<dbReference type="AlphaFoldDB" id="A0A5N5F532"/>
<dbReference type="EMBL" id="SMOL01000768">
    <property type="protein sequence ID" value="KAB2598169.1"/>
    <property type="molecule type" value="Genomic_DNA"/>
</dbReference>
<evidence type="ECO:0000256" key="2">
    <source>
        <dbReference type="ARBA" id="ARBA00022692"/>
    </source>
</evidence>
<reference evidence="10" key="2">
    <citation type="submission" date="2019-10" db="EMBL/GenBank/DDBJ databases">
        <title>A de novo genome assembly of a pear dwarfing rootstock.</title>
        <authorList>
            <person name="Wang F."/>
            <person name="Wang J."/>
            <person name="Li S."/>
            <person name="Zhang Y."/>
            <person name="Fang M."/>
            <person name="Ma L."/>
            <person name="Zhao Y."/>
            <person name="Jiang S."/>
        </authorList>
    </citation>
    <scope>NUCLEOTIDE SEQUENCE [LARGE SCALE GENOMIC DNA]</scope>
</reference>
<feature type="domain" description="Malectin-like" evidence="8">
    <location>
        <begin position="30"/>
        <end position="203"/>
    </location>
</feature>
<gene>
    <name evidence="9" type="ORF">D8674_001089</name>
</gene>
<dbReference type="OrthoDB" id="2017114at2759"/>
<evidence type="ECO:0000313" key="9">
    <source>
        <dbReference type="EMBL" id="KAB2598169.1"/>
    </source>
</evidence>
<evidence type="ECO:0000259" key="8">
    <source>
        <dbReference type="Pfam" id="PF12819"/>
    </source>
</evidence>
<feature type="domain" description="Malectin-like" evidence="8">
    <location>
        <begin position="245"/>
        <end position="387"/>
    </location>
</feature>
<proteinExistence type="predicted"/>
<sequence>MNTNLWVPALLLAFHLFRASSQITIGWLNIDCGSNATRWDKNLLQWVTDNDYTKAGINKQVPQKQPLEEMNTLRSFPNQNQQNCYVLPYNAPTQRYLIRAGFYYGDYDGLSRPPPFDLHINGRTWSTVKASTAEGPLYHEAIYVNQGSGSLNVCVVQVEKGMVPFVSSVEAVPIYVLTGPLYPKMETSYAYDLVSRVNLGGNEIQNFVCILLIYVRFIIYQYWILIDNGPKLLNQCRYAGPLSEERYNRVWTRGTTPPNCVQVPTVATPLPLIENDPPIPVLLDSIQSLKPSDPIILSVDLPHTTPQSAYIVLYFAEMATLPKPNDSRIIDIYINGQKKSTTTLKLEECKVITLYPITVVGPAINVTMASASGSTLPPIVSAMEVFTRVEADSKSSSPPSSTPTHGSGTQGSFFYAYINSISCICLFLLCIA</sequence>
<evidence type="ECO:0000256" key="5">
    <source>
        <dbReference type="ARBA" id="ARBA00023136"/>
    </source>
</evidence>
<dbReference type="Pfam" id="PF12819">
    <property type="entry name" value="Malectin_like"/>
    <property type="match status" value="2"/>
</dbReference>
<evidence type="ECO:0000256" key="7">
    <source>
        <dbReference type="SAM" id="SignalP"/>
    </source>
</evidence>
<dbReference type="Proteomes" id="UP000327157">
    <property type="component" value="Chromosome 1"/>
</dbReference>
<keyword evidence="5 6" id="KW-0472">Membrane</keyword>
<dbReference type="InterPro" id="IPR024788">
    <property type="entry name" value="Malectin-like_Carb-bd_dom"/>
</dbReference>
<keyword evidence="4 6" id="KW-1133">Transmembrane helix</keyword>
<feature type="chain" id="PRO_5024287205" evidence="7">
    <location>
        <begin position="22"/>
        <end position="432"/>
    </location>
</feature>
<evidence type="ECO:0000256" key="6">
    <source>
        <dbReference type="SAM" id="Phobius"/>
    </source>
</evidence>
<organism evidence="9 10">
    <name type="scientific">Pyrus ussuriensis x Pyrus communis</name>
    <dbReference type="NCBI Taxonomy" id="2448454"/>
    <lineage>
        <taxon>Eukaryota</taxon>
        <taxon>Viridiplantae</taxon>
        <taxon>Streptophyta</taxon>
        <taxon>Embryophyta</taxon>
        <taxon>Tracheophyta</taxon>
        <taxon>Spermatophyta</taxon>
        <taxon>Magnoliopsida</taxon>
        <taxon>eudicotyledons</taxon>
        <taxon>Gunneridae</taxon>
        <taxon>Pentapetalae</taxon>
        <taxon>rosids</taxon>
        <taxon>fabids</taxon>
        <taxon>Rosales</taxon>
        <taxon>Rosaceae</taxon>
        <taxon>Amygdaloideae</taxon>
        <taxon>Maleae</taxon>
        <taxon>Pyrus</taxon>
    </lineage>
</organism>
<evidence type="ECO:0000313" key="10">
    <source>
        <dbReference type="Proteomes" id="UP000327157"/>
    </source>
</evidence>
<protein>
    <submittedName>
        <fullName evidence="9">LRR receptor-like serine/threonine-protein kinase</fullName>
    </submittedName>
</protein>
<evidence type="ECO:0000256" key="3">
    <source>
        <dbReference type="ARBA" id="ARBA00022729"/>
    </source>
</evidence>
<keyword evidence="9" id="KW-0808">Transferase</keyword>
<reference evidence="9 10" key="1">
    <citation type="submission" date="2019-09" db="EMBL/GenBank/DDBJ databases">
        <authorList>
            <person name="Ou C."/>
        </authorList>
    </citation>
    <scope>NUCLEOTIDE SEQUENCE [LARGE SCALE GENOMIC DNA]</scope>
    <source>
        <strain evidence="9">S2</strain>
        <tissue evidence="9">Leaf</tissue>
    </source>
</reference>
<evidence type="ECO:0000256" key="4">
    <source>
        <dbReference type="ARBA" id="ARBA00022989"/>
    </source>
</evidence>
<keyword evidence="9" id="KW-0675">Receptor</keyword>
<accession>A0A5N5F532</accession>
<keyword evidence="2 6" id="KW-0812">Transmembrane</keyword>
<dbReference type="PANTHER" id="PTHR45631">
    <property type="entry name" value="OS07G0107800 PROTEIN-RELATED"/>
    <property type="match status" value="1"/>
</dbReference>
<feature type="signal peptide" evidence="7">
    <location>
        <begin position="1"/>
        <end position="21"/>
    </location>
</feature>
<keyword evidence="9" id="KW-0418">Kinase</keyword>
<keyword evidence="10" id="KW-1185">Reference proteome</keyword>
<name>A0A5N5F532_9ROSA</name>
<comment type="subcellular location">
    <subcellularLocation>
        <location evidence="1">Membrane</location>
        <topology evidence="1">Single-pass membrane protein</topology>
    </subcellularLocation>
</comment>
<dbReference type="GO" id="GO:0016301">
    <property type="term" value="F:kinase activity"/>
    <property type="evidence" value="ECO:0007669"/>
    <property type="project" value="UniProtKB-KW"/>
</dbReference>
<dbReference type="GO" id="GO:0016020">
    <property type="term" value="C:membrane"/>
    <property type="evidence" value="ECO:0007669"/>
    <property type="project" value="UniProtKB-SubCell"/>
</dbReference>
<evidence type="ECO:0000256" key="1">
    <source>
        <dbReference type="ARBA" id="ARBA00004167"/>
    </source>
</evidence>
<reference evidence="9 10" key="3">
    <citation type="submission" date="2019-11" db="EMBL/GenBank/DDBJ databases">
        <title>A de novo genome assembly of a pear dwarfing rootstock.</title>
        <authorList>
            <person name="Wang F."/>
            <person name="Wang J."/>
            <person name="Li S."/>
            <person name="Zhang Y."/>
            <person name="Fang M."/>
            <person name="Ma L."/>
            <person name="Zhao Y."/>
            <person name="Jiang S."/>
        </authorList>
    </citation>
    <scope>NUCLEOTIDE SEQUENCE [LARGE SCALE GENOMIC DNA]</scope>
    <source>
        <strain evidence="9">S2</strain>
        <tissue evidence="9">Leaf</tissue>
    </source>
</reference>